<sequence>MNLFLSLLIILSCRFDSGFGKSASEDPNVTFDTIIKSIQIDPGFSYYQNRSPESIAEELKLNGFRVVHYFVTNENKVDGELVQALKDCGVEVWLMTLGNGTYSTANYPKGWESWKMEFTNGQNGTGGYTFLSPFNEEFVSWKKRKLVGLMTTYPFDGIELAEAYLPSWNGMSRGHYGDVGPNAQEAFYAIYGVEMPDFTDADDPRYYKNIPKVYEKWMTFRVNGVNHFLNEIFNGPNGIRESRSDAKIATWSLAIDAGDHPVKKLREDQGLDVPAMIELVQPDLHYIQTHWPDWIKSEEQLPADYIKAYEPFIKEIKNIQPDLPVGIQADIGSNANMVKSQEWIQDFIHFSEKEGYDVMTAYEYHLGGYIYDEAPRLMKTDRIGSDRIGLSFQKRIHVETTIKSDNFYFLDNNKKRIYPTINKINIDGNRVELKSRDFPEVPFYVIIQKLRDTPEFWLYGKTSANNVENIKCYIE</sequence>
<dbReference type="Proteomes" id="UP000753961">
    <property type="component" value="Unassembled WGS sequence"/>
</dbReference>
<comment type="caution">
    <text evidence="1">The sequence shown here is derived from an EMBL/GenBank/DDBJ whole genome shotgun (WGS) entry which is preliminary data.</text>
</comment>
<dbReference type="EMBL" id="JAHVHU010000010">
    <property type="protein sequence ID" value="MBY5958767.1"/>
    <property type="molecule type" value="Genomic_DNA"/>
</dbReference>
<protein>
    <recommendedName>
        <fullName evidence="3">N-acyl-D-glucosamine 2-epimerase</fullName>
    </recommendedName>
</protein>
<dbReference type="Gene3D" id="3.20.20.80">
    <property type="entry name" value="Glycosidases"/>
    <property type="match status" value="1"/>
</dbReference>
<evidence type="ECO:0000313" key="1">
    <source>
        <dbReference type="EMBL" id="MBY5958767.1"/>
    </source>
</evidence>
<reference evidence="1" key="1">
    <citation type="submission" date="2021-06" db="EMBL/GenBank/DDBJ databases">
        <title>44 bacteria genomes isolated from Dapeng, Shenzhen.</title>
        <authorList>
            <person name="Zheng W."/>
            <person name="Yu S."/>
            <person name="Huang Y."/>
        </authorList>
    </citation>
    <scope>NUCLEOTIDE SEQUENCE</scope>
    <source>
        <strain evidence="1">DP5N28-2</strain>
    </source>
</reference>
<dbReference type="AlphaFoldDB" id="A0A953L7I7"/>
<evidence type="ECO:0008006" key="3">
    <source>
        <dbReference type="Google" id="ProtNLM"/>
    </source>
</evidence>
<name>A0A953L7I7_9BACT</name>
<evidence type="ECO:0000313" key="2">
    <source>
        <dbReference type="Proteomes" id="UP000753961"/>
    </source>
</evidence>
<dbReference type="RefSeq" id="WP_222580306.1">
    <property type="nucleotide sequence ID" value="NZ_JAHVHU010000010.1"/>
</dbReference>
<accession>A0A953L7I7</accession>
<organism evidence="1 2">
    <name type="scientific">Membranihabitans marinus</name>
    <dbReference type="NCBI Taxonomy" id="1227546"/>
    <lineage>
        <taxon>Bacteria</taxon>
        <taxon>Pseudomonadati</taxon>
        <taxon>Bacteroidota</taxon>
        <taxon>Saprospiria</taxon>
        <taxon>Saprospirales</taxon>
        <taxon>Saprospiraceae</taxon>
        <taxon>Membranihabitans</taxon>
    </lineage>
</organism>
<gene>
    <name evidence="1" type="ORF">KUV50_11515</name>
</gene>
<proteinExistence type="predicted"/>
<keyword evidence="2" id="KW-1185">Reference proteome</keyword>